<evidence type="ECO:0000313" key="13">
    <source>
        <dbReference type="Proteomes" id="UP000325122"/>
    </source>
</evidence>
<feature type="binding site" evidence="10">
    <location>
        <begin position="186"/>
        <end position="187"/>
    </location>
    <ligand>
        <name>substrate</name>
    </ligand>
</feature>
<comment type="caution">
    <text evidence="10">Lacks conserved residue(s) required for the propagation of feature annotation.</text>
</comment>
<evidence type="ECO:0000256" key="8">
    <source>
        <dbReference type="ARBA" id="ARBA00051875"/>
    </source>
</evidence>
<dbReference type="Gene3D" id="3.90.950.10">
    <property type="match status" value="1"/>
</dbReference>
<dbReference type="EC" id="3.6.1.66" evidence="10"/>
<evidence type="ECO:0000256" key="6">
    <source>
        <dbReference type="ARBA" id="ARBA00022842"/>
    </source>
</evidence>
<gene>
    <name evidence="12" type="primary">rdgB</name>
    <name evidence="12" type="ORF">F1654_09815</name>
</gene>
<dbReference type="GO" id="GO:0005829">
    <property type="term" value="C:cytosol"/>
    <property type="evidence" value="ECO:0007669"/>
    <property type="project" value="TreeGrafter"/>
</dbReference>
<keyword evidence="13" id="KW-1185">Reference proteome</keyword>
<dbReference type="RefSeq" id="WP_150023329.1">
    <property type="nucleotide sequence ID" value="NZ_VWOJ01000002.1"/>
</dbReference>
<dbReference type="InterPro" id="IPR020922">
    <property type="entry name" value="dITP/XTP_pyrophosphatase"/>
</dbReference>
<evidence type="ECO:0000256" key="2">
    <source>
        <dbReference type="ARBA" id="ARBA00011738"/>
    </source>
</evidence>
<evidence type="ECO:0000256" key="1">
    <source>
        <dbReference type="ARBA" id="ARBA00008023"/>
    </source>
</evidence>
<dbReference type="PANTHER" id="PTHR11067:SF9">
    <property type="entry name" value="INOSINE TRIPHOSPHATE PYROPHOSPHATASE"/>
    <property type="match status" value="1"/>
</dbReference>
<dbReference type="SUPFAM" id="SSF52972">
    <property type="entry name" value="ITPase-like"/>
    <property type="match status" value="1"/>
</dbReference>
<keyword evidence="7 10" id="KW-0546">Nucleotide metabolism</keyword>
<dbReference type="GO" id="GO:0009146">
    <property type="term" value="P:purine nucleoside triphosphate catabolic process"/>
    <property type="evidence" value="ECO:0007669"/>
    <property type="project" value="UniProtKB-UniRule"/>
</dbReference>
<organism evidence="12 13">
    <name type="scientific">Alkalicaulis satelles</name>
    <dbReference type="NCBI Taxonomy" id="2609175"/>
    <lineage>
        <taxon>Bacteria</taxon>
        <taxon>Pseudomonadati</taxon>
        <taxon>Pseudomonadota</taxon>
        <taxon>Alphaproteobacteria</taxon>
        <taxon>Maricaulales</taxon>
        <taxon>Maricaulaceae</taxon>
        <taxon>Alkalicaulis</taxon>
    </lineage>
</organism>
<dbReference type="CDD" id="cd00515">
    <property type="entry name" value="HAM1"/>
    <property type="match status" value="1"/>
</dbReference>
<evidence type="ECO:0000256" key="4">
    <source>
        <dbReference type="ARBA" id="ARBA00022741"/>
    </source>
</evidence>
<feature type="binding site" evidence="10">
    <location>
        <begin position="158"/>
        <end position="161"/>
    </location>
    <ligand>
        <name>substrate</name>
    </ligand>
</feature>
<feature type="binding site" evidence="10">
    <location>
        <position position="76"/>
    </location>
    <ligand>
        <name>substrate</name>
    </ligand>
</feature>
<comment type="catalytic activity">
    <reaction evidence="9 10">
        <text>XTP + H2O = XMP + diphosphate + H(+)</text>
        <dbReference type="Rhea" id="RHEA:28610"/>
        <dbReference type="ChEBI" id="CHEBI:15377"/>
        <dbReference type="ChEBI" id="CHEBI:15378"/>
        <dbReference type="ChEBI" id="CHEBI:33019"/>
        <dbReference type="ChEBI" id="CHEBI:57464"/>
        <dbReference type="ChEBI" id="CHEBI:61314"/>
        <dbReference type="EC" id="3.6.1.66"/>
    </reaction>
</comment>
<dbReference type="NCBIfam" id="TIGR00042">
    <property type="entry name" value="RdgB/HAM1 family non-canonical purine NTP pyrophosphatase"/>
    <property type="match status" value="1"/>
</dbReference>
<comment type="similarity">
    <text evidence="1 10 11">Belongs to the HAM1 NTPase family.</text>
</comment>
<dbReference type="PANTHER" id="PTHR11067">
    <property type="entry name" value="INOSINE TRIPHOSPHATE PYROPHOSPHATASE/HAM1 PROTEIN"/>
    <property type="match status" value="1"/>
</dbReference>
<dbReference type="AlphaFoldDB" id="A0A5M6ZH12"/>
<dbReference type="GO" id="GO:0036220">
    <property type="term" value="F:ITP diphosphatase activity"/>
    <property type="evidence" value="ECO:0007669"/>
    <property type="project" value="UniProtKB-UniRule"/>
</dbReference>
<comment type="catalytic activity">
    <reaction evidence="10">
        <text>ITP + H2O = IMP + diphosphate + H(+)</text>
        <dbReference type="Rhea" id="RHEA:29399"/>
        <dbReference type="ChEBI" id="CHEBI:15377"/>
        <dbReference type="ChEBI" id="CHEBI:15378"/>
        <dbReference type="ChEBI" id="CHEBI:33019"/>
        <dbReference type="ChEBI" id="CHEBI:58053"/>
        <dbReference type="ChEBI" id="CHEBI:61402"/>
        <dbReference type="EC" id="3.6.1.66"/>
    </reaction>
</comment>
<dbReference type="GO" id="GO:0017111">
    <property type="term" value="F:ribonucleoside triphosphate phosphatase activity"/>
    <property type="evidence" value="ECO:0007669"/>
    <property type="project" value="InterPro"/>
</dbReference>
<dbReference type="EMBL" id="VWOJ01000002">
    <property type="protein sequence ID" value="KAA5804062.1"/>
    <property type="molecule type" value="Genomic_DNA"/>
</dbReference>
<evidence type="ECO:0000256" key="5">
    <source>
        <dbReference type="ARBA" id="ARBA00022801"/>
    </source>
</evidence>
<feature type="binding site" evidence="10">
    <location>
        <position position="75"/>
    </location>
    <ligand>
        <name>Mg(2+)</name>
        <dbReference type="ChEBI" id="CHEBI:18420"/>
    </ligand>
</feature>
<keyword evidence="6 10" id="KW-0460">Magnesium</keyword>
<sequence>MNVFIRTDAWVLASHNAGKIKELDALLAPRGLSVLGAGALGLPEPGETETSFAGNAQLKAEAAARASGRVSLADDSGLAVDALDGAPGVYSARWAGPDKDFSLAMDRVRRELKALGDVTHAARFVCVLALAHPEGEVRLYEGEVRGTLTFPPRGTGGFGYDPVFVPDGHKRTFAEMTADEKRALSHRARAFARLTADIFGS</sequence>
<accession>A0A5M6ZH12</accession>
<dbReference type="GO" id="GO:0000166">
    <property type="term" value="F:nucleotide binding"/>
    <property type="evidence" value="ECO:0007669"/>
    <property type="project" value="UniProtKB-KW"/>
</dbReference>
<comment type="caution">
    <text evidence="12">The sequence shown here is derived from an EMBL/GenBank/DDBJ whole genome shotgun (WGS) entry which is preliminary data.</text>
</comment>
<dbReference type="Pfam" id="PF01725">
    <property type="entry name" value="Ham1p_like"/>
    <property type="match status" value="1"/>
</dbReference>
<dbReference type="GO" id="GO:0009117">
    <property type="term" value="P:nucleotide metabolic process"/>
    <property type="evidence" value="ECO:0007669"/>
    <property type="project" value="UniProtKB-KW"/>
</dbReference>
<dbReference type="InterPro" id="IPR029001">
    <property type="entry name" value="ITPase-like_fam"/>
</dbReference>
<name>A0A5M6ZH12_9PROT</name>
<dbReference type="GO" id="GO:0036222">
    <property type="term" value="F:XTP diphosphatase activity"/>
    <property type="evidence" value="ECO:0007669"/>
    <property type="project" value="UniProtKB-UniRule"/>
</dbReference>
<keyword evidence="5 10" id="KW-0378">Hydrolase</keyword>
<evidence type="ECO:0000256" key="3">
    <source>
        <dbReference type="ARBA" id="ARBA00022723"/>
    </source>
</evidence>
<comment type="catalytic activity">
    <reaction evidence="8 10">
        <text>dITP + H2O = dIMP + diphosphate + H(+)</text>
        <dbReference type="Rhea" id="RHEA:28342"/>
        <dbReference type="ChEBI" id="CHEBI:15377"/>
        <dbReference type="ChEBI" id="CHEBI:15378"/>
        <dbReference type="ChEBI" id="CHEBI:33019"/>
        <dbReference type="ChEBI" id="CHEBI:61194"/>
        <dbReference type="ChEBI" id="CHEBI:61382"/>
        <dbReference type="EC" id="3.6.1.66"/>
    </reaction>
</comment>
<comment type="subunit">
    <text evidence="2 10">Homodimer.</text>
</comment>
<feature type="active site" description="Proton acceptor" evidence="10">
    <location>
        <position position="75"/>
    </location>
</feature>
<dbReference type="HAMAP" id="MF_01405">
    <property type="entry name" value="Non_canon_purine_NTPase"/>
    <property type="match status" value="1"/>
</dbReference>
<dbReference type="GO" id="GO:0035870">
    <property type="term" value="F:dITP diphosphatase activity"/>
    <property type="evidence" value="ECO:0007669"/>
    <property type="project" value="UniProtKB-UniRule"/>
</dbReference>
<feature type="binding site" evidence="10">
    <location>
        <position position="181"/>
    </location>
    <ligand>
        <name>substrate</name>
    </ligand>
</feature>
<protein>
    <recommendedName>
        <fullName evidence="10">dITP/XTP pyrophosphatase</fullName>
        <ecNumber evidence="10">3.6.1.66</ecNumber>
    </recommendedName>
    <alternativeName>
        <fullName evidence="10">Non-canonical purine NTP pyrophosphatase</fullName>
    </alternativeName>
    <alternativeName>
        <fullName evidence="10">Non-standard purine NTP pyrophosphatase</fullName>
    </alternativeName>
    <alternativeName>
        <fullName evidence="10">Nucleoside-triphosphate diphosphatase</fullName>
    </alternativeName>
    <alternativeName>
        <fullName evidence="10">Nucleoside-triphosphate pyrophosphatase</fullName>
        <shortName evidence="10">NTPase</shortName>
    </alternativeName>
</protein>
<reference evidence="12 13" key="1">
    <citation type="submission" date="2019-09" db="EMBL/GenBank/DDBJ databases">
        <authorList>
            <person name="Kevbrin V."/>
            <person name="Grouzdev D.S."/>
        </authorList>
    </citation>
    <scope>NUCLEOTIDE SEQUENCE [LARGE SCALE GENOMIC DNA]</scope>
    <source>
        <strain evidence="12 13">G-192</strain>
    </source>
</reference>
<keyword evidence="3 10" id="KW-0479">Metal-binding</keyword>
<feature type="binding site" evidence="10">
    <location>
        <begin position="14"/>
        <end position="19"/>
    </location>
    <ligand>
        <name>substrate</name>
    </ligand>
</feature>
<evidence type="ECO:0000256" key="9">
    <source>
        <dbReference type="ARBA" id="ARBA00052017"/>
    </source>
</evidence>
<comment type="function">
    <text evidence="10">Pyrophosphatase that catalyzes the hydrolysis of nucleoside triphosphates to their monophosphate derivatives, with a high preference for the non-canonical purine nucleotides XTP (xanthosine triphosphate), dITP (deoxyinosine triphosphate) and ITP. Seems to function as a house-cleaning enzyme that removes non-canonical purine nucleotides from the nucleotide pool, thus preventing their incorporation into DNA/RNA and avoiding chromosomal lesions.</text>
</comment>
<dbReference type="FunFam" id="3.90.950.10:FF:000001">
    <property type="entry name" value="dITP/XTP pyrophosphatase"/>
    <property type="match status" value="1"/>
</dbReference>
<evidence type="ECO:0000313" key="12">
    <source>
        <dbReference type="EMBL" id="KAA5804062.1"/>
    </source>
</evidence>
<comment type="cofactor">
    <cofactor evidence="10">
        <name>Mg(2+)</name>
        <dbReference type="ChEBI" id="CHEBI:18420"/>
    </cofactor>
    <text evidence="10">Binds 1 Mg(2+) ion per subunit.</text>
</comment>
<dbReference type="GO" id="GO:0046872">
    <property type="term" value="F:metal ion binding"/>
    <property type="evidence" value="ECO:0007669"/>
    <property type="project" value="UniProtKB-KW"/>
</dbReference>
<keyword evidence="4 10" id="KW-0547">Nucleotide-binding</keyword>
<evidence type="ECO:0000256" key="7">
    <source>
        <dbReference type="ARBA" id="ARBA00023080"/>
    </source>
</evidence>
<evidence type="ECO:0000256" key="11">
    <source>
        <dbReference type="RuleBase" id="RU003781"/>
    </source>
</evidence>
<dbReference type="InterPro" id="IPR002637">
    <property type="entry name" value="RdgB/HAM1"/>
</dbReference>
<evidence type="ECO:0000256" key="10">
    <source>
        <dbReference type="HAMAP-Rule" id="MF_01405"/>
    </source>
</evidence>
<proteinExistence type="inferred from homology"/>
<dbReference type="Proteomes" id="UP000325122">
    <property type="component" value="Unassembled WGS sequence"/>
</dbReference>